<dbReference type="GeneID" id="95360948"/>
<dbReference type="PROSITE" id="PS50949">
    <property type="entry name" value="HTH_GNTR"/>
    <property type="match status" value="1"/>
</dbReference>
<dbReference type="Gene3D" id="1.10.10.10">
    <property type="entry name" value="Winged helix-like DNA-binding domain superfamily/Winged helix DNA-binding domain"/>
    <property type="match status" value="1"/>
</dbReference>
<proteinExistence type="predicted"/>
<dbReference type="SUPFAM" id="SSF46785">
    <property type="entry name" value="Winged helix' DNA-binding domain"/>
    <property type="match status" value="1"/>
</dbReference>
<evidence type="ECO:0000259" key="5">
    <source>
        <dbReference type="PROSITE" id="PS50949"/>
    </source>
</evidence>
<dbReference type="GO" id="GO:0003700">
    <property type="term" value="F:DNA-binding transcription factor activity"/>
    <property type="evidence" value="ECO:0007669"/>
    <property type="project" value="InterPro"/>
</dbReference>
<dbReference type="Pfam" id="PF00392">
    <property type="entry name" value="GntR"/>
    <property type="match status" value="1"/>
</dbReference>
<evidence type="ECO:0000313" key="6">
    <source>
        <dbReference type="EMBL" id="ERK58161.1"/>
    </source>
</evidence>
<dbReference type="EMBL" id="ACVN02000141">
    <property type="protein sequence ID" value="ERK58161.1"/>
    <property type="molecule type" value="Genomic_DNA"/>
</dbReference>
<dbReference type="InterPro" id="IPR011711">
    <property type="entry name" value="GntR_C"/>
</dbReference>
<dbReference type="Pfam" id="PF07729">
    <property type="entry name" value="FCD"/>
    <property type="match status" value="1"/>
</dbReference>
<keyword evidence="3" id="KW-0804">Transcription</keyword>
<dbReference type="Proteomes" id="UP000017052">
    <property type="component" value="Unassembled WGS sequence"/>
</dbReference>
<comment type="caution">
    <text evidence="6">The sequence shown here is derived from an EMBL/GenBank/DDBJ whole genome shotgun (WGS) entry which is preliminary data.</text>
</comment>
<gene>
    <name evidence="6" type="ORF">HMPREF0682_2606</name>
</gene>
<name>U2QNS4_9ACTN</name>
<dbReference type="AlphaFoldDB" id="U2QNS4"/>
<keyword evidence="2" id="KW-0238">DNA-binding</keyword>
<evidence type="ECO:0000313" key="7">
    <source>
        <dbReference type="Proteomes" id="UP000017052"/>
    </source>
</evidence>
<dbReference type="InterPro" id="IPR000524">
    <property type="entry name" value="Tscrpt_reg_HTH_GntR"/>
</dbReference>
<feature type="domain" description="HTH gntR-type" evidence="5">
    <location>
        <begin position="10"/>
        <end position="78"/>
    </location>
</feature>
<keyword evidence="7" id="KW-1185">Reference proteome</keyword>
<dbReference type="PRINTS" id="PR00035">
    <property type="entry name" value="HTHGNTR"/>
</dbReference>
<evidence type="ECO:0000256" key="2">
    <source>
        <dbReference type="ARBA" id="ARBA00023125"/>
    </source>
</evidence>
<reference evidence="6" key="1">
    <citation type="submission" date="2013-08" db="EMBL/GenBank/DDBJ databases">
        <authorList>
            <person name="Durkin A.S."/>
            <person name="Haft D.R."/>
            <person name="McCorrison J."/>
            <person name="Torralba M."/>
            <person name="Gillis M."/>
            <person name="Haft D.H."/>
            <person name="Methe B."/>
            <person name="Sutton G."/>
            <person name="Nelson K.E."/>
        </authorList>
    </citation>
    <scope>NUCLEOTIDE SEQUENCE [LARGE SCALE GENOMIC DNA]</scope>
    <source>
        <strain evidence="6">F0233</strain>
    </source>
</reference>
<dbReference type="SMART" id="SM00345">
    <property type="entry name" value="HTH_GNTR"/>
    <property type="match status" value="1"/>
</dbReference>
<dbReference type="PANTHER" id="PTHR43537:SF5">
    <property type="entry name" value="UXU OPERON TRANSCRIPTIONAL REGULATOR"/>
    <property type="match status" value="1"/>
</dbReference>
<dbReference type="Gene3D" id="1.20.120.530">
    <property type="entry name" value="GntR ligand-binding domain-like"/>
    <property type="match status" value="1"/>
</dbReference>
<feature type="region of interest" description="Disordered" evidence="4">
    <location>
        <begin position="231"/>
        <end position="256"/>
    </location>
</feature>
<dbReference type="SMART" id="SM00895">
    <property type="entry name" value="FCD"/>
    <property type="match status" value="1"/>
</dbReference>
<keyword evidence="1" id="KW-0805">Transcription regulation</keyword>
<protein>
    <submittedName>
        <fullName evidence="6">FCD domain protein</fullName>
    </submittedName>
</protein>
<dbReference type="SUPFAM" id="SSF48008">
    <property type="entry name" value="GntR ligand-binding domain-like"/>
    <property type="match status" value="1"/>
</dbReference>
<dbReference type="RefSeq" id="WP_021797207.1">
    <property type="nucleotide sequence ID" value="NZ_ACVN02000141.1"/>
</dbReference>
<evidence type="ECO:0000256" key="1">
    <source>
        <dbReference type="ARBA" id="ARBA00023015"/>
    </source>
</evidence>
<evidence type="ECO:0000256" key="3">
    <source>
        <dbReference type="ARBA" id="ARBA00023163"/>
    </source>
</evidence>
<dbReference type="PANTHER" id="PTHR43537">
    <property type="entry name" value="TRANSCRIPTIONAL REGULATOR, GNTR FAMILY"/>
    <property type="match status" value="1"/>
</dbReference>
<sequence length="256" mass="26860">MAALSRTDPRGLGHALADHLKQRIAEGDLGAGERVPSETELCRDFAVSRTVVREAVAQLRAEGLVETFQGRGTYVTAVVSPGGQQGSGTPPLTGMPRHVMELRLALECEAAALAARRSTEVDRGVIDRAMADLRDALARREPAIAQDFAVHAAVARASGNPLVNDILRGLGPHAVLRHRAGLADPTVLAPGHADLLVHEHQQICDAIARRDPEASRAAMRTHLSRSLAALDAETEGPAGTGRPGILRGCPSAGPPG</sequence>
<dbReference type="InterPro" id="IPR008920">
    <property type="entry name" value="TF_FadR/GntR_C"/>
</dbReference>
<dbReference type="CDD" id="cd07377">
    <property type="entry name" value="WHTH_GntR"/>
    <property type="match status" value="1"/>
</dbReference>
<dbReference type="GO" id="GO:0003677">
    <property type="term" value="F:DNA binding"/>
    <property type="evidence" value="ECO:0007669"/>
    <property type="project" value="UniProtKB-KW"/>
</dbReference>
<organism evidence="6 7">
    <name type="scientific">Propionibacterium acidifaciens F0233</name>
    <dbReference type="NCBI Taxonomy" id="553198"/>
    <lineage>
        <taxon>Bacteria</taxon>
        <taxon>Bacillati</taxon>
        <taxon>Actinomycetota</taxon>
        <taxon>Actinomycetes</taxon>
        <taxon>Propionibacteriales</taxon>
        <taxon>Propionibacteriaceae</taxon>
        <taxon>Propionibacterium</taxon>
    </lineage>
</organism>
<dbReference type="InterPro" id="IPR036388">
    <property type="entry name" value="WH-like_DNA-bd_sf"/>
</dbReference>
<evidence type="ECO:0000256" key="4">
    <source>
        <dbReference type="SAM" id="MobiDB-lite"/>
    </source>
</evidence>
<dbReference type="InterPro" id="IPR036390">
    <property type="entry name" value="WH_DNA-bd_sf"/>
</dbReference>
<accession>U2QNS4</accession>